<dbReference type="CDD" id="cd06446">
    <property type="entry name" value="Trp-synth_B"/>
    <property type="match status" value="1"/>
</dbReference>
<keyword evidence="9 12" id="KW-0057">Aromatic amino acid biosynthesis</keyword>
<dbReference type="UniPathway" id="UPA00035">
    <property type="reaction ID" value="UER00044"/>
</dbReference>
<dbReference type="InterPro" id="IPR006653">
    <property type="entry name" value="Trp_synth_b_CS"/>
</dbReference>
<organism evidence="14 15">
    <name type="scientific">Peptoclostridium acidaminophilum DSM 3953</name>
    <dbReference type="NCBI Taxonomy" id="1286171"/>
    <lineage>
        <taxon>Bacteria</taxon>
        <taxon>Bacillati</taxon>
        <taxon>Bacillota</taxon>
        <taxon>Clostridia</taxon>
        <taxon>Peptostreptococcales</taxon>
        <taxon>Peptoclostridiaceae</taxon>
        <taxon>Peptoclostridium</taxon>
    </lineage>
</organism>
<dbReference type="GO" id="GO:0004834">
    <property type="term" value="F:tryptophan synthase activity"/>
    <property type="evidence" value="ECO:0007669"/>
    <property type="project" value="UniProtKB-UniRule"/>
</dbReference>
<evidence type="ECO:0000256" key="1">
    <source>
        <dbReference type="ARBA" id="ARBA00001933"/>
    </source>
</evidence>
<protein>
    <recommendedName>
        <fullName evidence="12">Tryptophan synthase beta chain</fullName>
        <ecNumber evidence="12">4.2.1.20</ecNumber>
    </recommendedName>
</protein>
<dbReference type="InterPro" id="IPR006654">
    <property type="entry name" value="Trp_synth_beta"/>
</dbReference>
<dbReference type="PANTHER" id="PTHR48077">
    <property type="entry name" value="TRYPTOPHAN SYNTHASE-RELATED"/>
    <property type="match status" value="1"/>
</dbReference>
<dbReference type="SUPFAM" id="SSF53686">
    <property type="entry name" value="Tryptophan synthase beta subunit-like PLP-dependent enzymes"/>
    <property type="match status" value="1"/>
</dbReference>
<dbReference type="InterPro" id="IPR023026">
    <property type="entry name" value="Trp_synth_beta/beta-like"/>
</dbReference>
<evidence type="ECO:0000256" key="11">
    <source>
        <dbReference type="ARBA" id="ARBA00049047"/>
    </source>
</evidence>
<dbReference type="Gene3D" id="3.40.50.1100">
    <property type="match status" value="2"/>
</dbReference>
<dbReference type="NCBIfam" id="TIGR00263">
    <property type="entry name" value="trpB"/>
    <property type="match status" value="1"/>
</dbReference>
<feature type="domain" description="Tryptophan synthase beta chain-like PALP" evidence="13">
    <location>
        <begin position="55"/>
        <end position="379"/>
    </location>
</feature>
<evidence type="ECO:0000256" key="10">
    <source>
        <dbReference type="ARBA" id="ARBA00023239"/>
    </source>
</evidence>
<dbReference type="FunFam" id="3.40.50.1100:FF:000004">
    <property type="entry name" value="Tryptophan synthase beta chain"/>
    <property type="match status" value="1"/>
</dbReference>
<keyword evidence="15" id="KW-1185">Reference proteome</keyword>
<evidence type="ECO:0000256" key="8">
    <source>
        <dbReference type="ARBA" id="ARBA00022898"/>
    </source>
</evidence>
<dbReference type="OrthoDB" id="9766131at2"/>
<dbReference type="PROSITE" id="PS00168">
    <property type="entry name" value="TRP_SYNTHASE_BETA"/>
    <property type="match status" value="1"/>
</dbReference>
<keyword evidence="8 12" id="KW-0663">Pyridoxal phosphate</keyword>
<evidence type="ECO:0000256" key="9">
    <source>
        <dbReference type="ARBA" id="ARBA00023141"/>
    </source>
</evidence>
<dbReference type="AlphaFoldDB" id="W8UAP4"/>
<evidence type="ECO:0000256" key="6">
    <source>
        <dbReference type="ARBA" id="ARBA00022605"/>
    </source>
</evidence>
<dbReference type="FunFam" id="3.40.50.1100:FF:000001">
    <property type="entry name" value="Tryptophan synthase beta chain"/>
    <property type="match status" value="1"/>
</dbReference>
<dbReference type="EC" id="4.2.1.20" evidence="12"/>
<dbReference type="PANTHER" id="PTHR48077:SF3">
    <property type="entry name" value="TRYPTOPHAN SYNTHASE"/>
    <property type="match status" value="1"/>
</dbReference>
<dbReference type="InterPro" id="IPR001926">
    <property type="entry name" value="TrpB-like_PALP"/>
</dbReference>
<dbReference type="EMBL" id="CP007453">
    <property type="protein sequence ID" value="AHM57876.1"/>
    <property type="molecule type" value="Genomic_DNA"/>
</dbReference>
<comment type="similarity">
    <text evidence="4 12">Belongs to the TrpB family.</text>
</comment>
<feature type="modified residue" description="N6-(pyridoxal phosphate)lysine" evidence="12">
    <location>
        <position position="89"/>
    </location>
</feature>
<evidence type="ECO:0000256" key="5">
    <source>
        <dbReference type="ARBA" id="ARBA00011270"/>
    </source>
</evidence>
<gene>
    <name evidence="12 14" type="primary">trpB</name>
    <name evidence="14" type="ORF">EAL2_808p03720</name>
</gene>
<dbReference type="Pfam" id="PF00291">
    <property type="entry name" value="PALP"/>
    <property type="match status" value="1"/>
</dbReference>
<dbReference type="GO" id="GO:0005737">
    <property type="term" value="C:cytoplasm"/>
    <property type="evidence" value="ECO:0007669"/>
    <property type="project" value="TreeGrafter"/>
</dbReference>
<reference evidence="14 15" key="1">
    <citation type="journal article" date="2014" name="Genome Announc.">
        <title>Complete Genome Sequence of Amino Acid-Utilizing Eubacterium acidaminophilum al-2 (DSM 3953).</title>
        <authorList>
            <person name="Poehlein A."/>
            <person name="Andreesen J.R."/>
            <person name="Daniel R."/>
        </authorList>
    </citation>
    <scope>NUCLEOTIDE SEQUENCE [LARGE SCALE GENOMIC DNA]</scope>
    <source>
        <strain evidence="14 15">DSM 3953</strain>
        <plasmid evidence="15">Plasmid EAL2_808p</plasmid>
    </source>
</reference>
<comment type="subunit">
    <text evidence="5 12">Tetramer of two alpha and two beta chains.</text>
</comment>
<evidence type="ECO:0000256" key="12">
    <source>
        <dbReference type="HAMAP-Rule" id="MF_00133"/>
    </source>
</evidence>
<comment type="function">
    <text evidence="2 12">The beta subunit is responsible for the synthesis of L-tryptophan from indole and L-serine.</text>
</comment>
<keyword evidence="7 12" id="KW-0822">Tryptophan biosynthesis</keyword>
<dbReference type="PATRIC" id="fig|1286171.3.peg.2548"/>
<evidence type="ECO:0000313" key="14">
    <source>
        <dbReference type="EMBL" id="AHM57876.1"/>
    </source>
</evidence>
<keyword evidence="10 12" id="KW-0456">Lyase</keyword>
<proteinExistence type="inferred from homology"/>
<dbReference type="KEGG" id="eac:EAL2_808p03720"/>
<evidence type="ECO:0000256" key="2">
    <source>
        <dbReference type="ARBA" id="ARBA00002786"/>
    </source>
</evidence>
<comment type="pathway">
    <text evidence="3 12">Amino-acid biosynthesis; L-tryptophan biosynthesis; L-tryptophan from chorismate: step 5/5.</text>
</comment>
<name>W8UAP4_PEPAC</name>
<dbReference type="HAMAP" id="MF_00133">
    <property type="entry name" value="Trp_synth_beta"/>
    <property type="match status" value="1"/>
</dbReference>
<dbReference type="PIRSF" id="PIRSF001413">
    <property type="entry name" value="Trp_syn_beta"/>
    <property type="match status" value="1"/>
</dbReference>
<accession>W8UAP4</accession>
<keyword evidence="6 12" id="KW-0028">Amino-acid biosynthesis</keyword>
<dbReference type="InterPro" id="IPR036052">
    <property type="entry name" value="TrpB-like_PALP_sf"/>
</dbReference>
<evidence type="ECO:0000313" key="15">
    <source>
        <dbReference type="Proteomes" id="UP000019591"/>
    </source>
</evidence>
<sequence>MEIQNTKSKFGQFGGQFVPETLMNALIELEREFEKAIADESFMEEYRYYLKEYVGRPNPLYFAENLTRKLGGGKIYLKREDLNHTGAHKINNVLGQVLLARRMGKKRIIAETGAGQHGVATATVCAMFDLECEVFMGVEDVERQSLNVFKMKMLGARVNPVTSGTGTLKDATNEAIRDWVANVDDTFYVIGSVVGPHPYPTIVRDFQRVIGDEVKEQILAKEGRLPDYLVACVGGGSNAMGLFYPFADDKDVKMFGVEAAGLGVDTDKHAATIAKGSIGVIHGMMTYVLQDDYGQIMPVHSISAGLDYPGIGPQHAYYHSTGRVSYVPATDTEAIEGFELLTKSEGIIPALESSHAIAYLMKLAPKTSKDDIIVVCLSGRGDKDMNTIMKYVGGESYGK</sequence>
<comment type="catalytic activity">
    <reaction evidence="11 12">
        <text>(1S,2R)-1-C-(indol-3-yl)glycerol 3-phosphate + L-serine = D-glyceraldehyde 3-phosphate + L-tryptophan + H2O</text>
        <dbReference type="Rhea" id="RHEA:10532"/>
        <dbReference type="ChEBI" id="CHEBI:15377"/>
        <dbReference type="ChEBI" id="CHEBI:33384"/>
        <dbReference type="ChEBI" id="CHEBI:57912"/>
        <dbReference type="ChEBI" id="CHEBI:58866"/>
        <dbReference type="ChEBI" id="CHEBI:59776"/>
        <dbReference type="EC" id="4.2.1.20"/>
    </reaction>
</comment>
<dbReference type="eggNOG" id="COG0133">
    <property type="taxonomic scope" value="Bacteria"/>
</dbReference>
<evidence type="ECO:0000256" key="7">
    <source>
        <dbReference type="ARBA" id="ARBA00022822"/>
    </source>
</evidence>
<evidence type="ECO:0000259" key="13">
    <source>
        <dbReference type="Pfam" id="PF00291"/>
    </source>
</evidence>
<comment type="cofactor">
    <cofactor evidence="1 12">
        <name>pyridoxal 5'-phosphate</name>
        <dbReference type="ChEBI" id="CHEBI:597326"/>
    </cofactor>
</comment>
<evidence type="ECO:0000256" key="3">
    <source>
        <dbReference type="ARBA" id="ARBA00004733"/>
    </source>
</evidence>
<keyword evidence="14" id="KW-0614">Plasmid</keyword>
<dbReference type="HOGENOM" id="CLU_016734_3_1_9"/>
<evidence type="ECO:0000256" key="4">
    <source>
        <dbReference type="ARBA" id="ARBA00009982"/>
    </source>
</evidence>
<dbReference type="Proteomes" id="UP000019591">
    <property type="component" value="Plasmid EAL2_808p"/>
</dbReference>
<geneLocation type="plasmid" evidence="14 15">
    <name>EAL2_808p</name>
</geneLocation>
<dbReference type="RefSeq" id="WP_041693215.1">
    <property type="nucleotide sequence ID" value="NZ_CP007453.1"/>
</dbReference>